<dbReference type="EMBL" id="MU155157">
    <property type="protein sequence ID" value="KAF9483166.1"/>
    <property type="molecule type" value="Genomic_DNA"/>
</dbReference>
<dbReference type="AlphaFoldDB" id="A0A9P5ZC07"/>
<name>A0A9P5ZC07_9AGAR</name>
<organism evidence="2 3">
    <name type="scientific">Pholiota conissans</name>
    <dbReference type="NCBI Taxonomy" id="109636"/>
    <lineage>
        <taxon>Eukaryota</taxon>
        <taxon>Fungi</taxon>
        <taxon>Dikarya</taxon>
        <taxon>Basidiomycota</taxon>
        <taxon>Agaricomycotina</taxon>
        <taxon>Agaricomycetes</taxon>
        <taxon>Agaricomycetidae</taxon>
        <taxon>Agaricales</taxon>
        <taxon>Agaricineae</taxon>
        <taxon>Strophariaceae</taxon>
        <taxon>Pholiota</taxon>
    </lineage>
</organism>
<reference evidence="2" key="1">
    <citation type="submission" date="2020-11" db="EMBL/GenBank/DDBJ databases">
        <authorList>
            <consortium name="DOE Joint Genome Institute"/>
            <person name="Ahrendt S."/>
            <person name="Riley R."/>
            <person name="Andreopoulos W."/>
            <person name="Labutti K."/>
            <person name="Pangilinan J."/>
            <person name="Ruiz-Duenas F.J."/>
            <person name="Barrasa J.M."/>
            <person name="Sanchez-Garcia M."/>
            <person name="Camarero S."/>
            <person name="Miyauchi S."/>
            <person name="Serrano A."/>
            <person name="Linde D."/>
            <person name="Babiker R."/>
            <person name="Drula E."/>
            <person name="Ayuso-Fernandez I."/>
            <person name="Pacheco R."/>
            <person name="Padilla G."/>
            <person name="Ferreira P."/>
            <person name="Barriuso J."/>
            <person name="Kellner H."/>
            <person name="Castanera R."/>
            <person name="Alfaro M."/>
            <person name="Ramirez L."/>
            <person name="Pisabarro A.G."/>
            <person name="Kuo A."/>
            <person name="Tritt A."/>
            <person name="Lipzen A."/>
            <person name="He G."/>
            <person name="Yan M."/>
            <person name="Ng V."/>
            <person name="Cullen D."/>
            <person name="Martin F."/>
            <person name="Rosso M.-N."/>
            <person name="Henrissat B."/>
            <person name="Hibbett D."/>
            <person name="Martinez A.T."/>
            <person name="Grigoriev I.V."/>
        </authorList>
    </citation>
    <scope>NUCLEOTIDE SEQUENCE</scope>
    <source>
        <strain evidence="2">CIRM-BRFM 674</strain>
    </source>
</reference>
<evidence type="ECO:0000313" key="3">
    <source>
        <dbReference type="Proteomes" id="UP000807469"/>
    </source>
</evidence>
<feature type="coiled-coil region" evidence="1">
    <location>
        <begin position="34"/>
        <end position="61"/>
    </location>
</feature>
<gene>
    <name evidence="2" type="ORF">BDN70DRAFT_990634</name>
</gene>
<feature type="coiled-coil region" evidence="1">
    <location>
        <begin position="546"/>
        <end position="573"/>
    </location>
</feature>
<dbReference type="Gene3D" id="3.80.10.10">
    <property type="entry name" value="Ribonuclease Inhibitor"/>
    <property type="match status" value="1"/>
</dbReference>
<keyword evidence="3" id="KW-1185">Reference proteome</keyword>
<dbReference type="PANTHER" id="PTHR38926">
    <property type="entry name" value="F-BOX DOMAIN CONTAINING PROTEIN, EXPRESSED"/>
    <property type="match status" value="1"/>
</dbReference>
<sequence length="876" mass="99917">MSVPCQFCHYPRSSSDGSICKSNEILSCTPCQKVADLEEQILTMRKKIVELEEQRRQWKTQVNATHDGLTRKLPIEVTAEIFDLCLVPDICSSDLSYSFGKQWCKSPLELSAVSQRWRQIAHATPRLWSDIPLRIRDTKTSSLPELTTQWIERSGQRPLSINIHSYANSRCAQDVIKILNGYASRWKHLTFSGHWHVLPAFATNLEGVSNIQTLYLRARAGKGRSRPRKFDLGKYIVRPKRLVAEPLVLDAIVIDWSHLTELEVSTSDSIESFIIVLRSVPQLKKCKFSSEFNQPFIPGIAPANPFAHHSIVDLTVTRGRSFAIFVHLLCPALEKLTIGDCEELGAIHQIIYFMNKSQCSIIDLSVCRIKLQQTDVDLLCQAIPTLHRLCIDSQNLYRQNFEGFDDHLFSLLARESDARPRFLPELCSLVIITNDHPPWSSDFWTAFLSIFNTDNPQSSQQHRRKLETVTLCFDDDTQSLDSLAATCDERIRAKLLSLKGKGVQVKIQLWRRMSVRCRFCHYPRTSSDGPIRTSQDTSSCLPCRKVAELDEQIQTLRKKTIELEEQRREWKTQVNDIHDGLTNKLPIEVAAEIFNLCLPVDICSWDLSYSHGIRIRRCSPLVLSAVSQRWRKTAHATPRLWADVPLHINETTMPSLPELTTEWIERSGQQPLSINIYTPTNSKFAQDIINIICAYASRWKHFAFSGHWHALSTFSTSLEGISHIQTLSFKSRTGEGRSEPGKFDLKKFVVRPKRLIAKPFFPATVVIDWSHLTELEVSMPASIDDFIIVLRTTPRLKICKVSSDFRDAFDPGVGPVNPFVHPCIVDLTVLSDRSFSIFARFLCPALERLTIGECDDLRGINHTSIYSAMLYLHYTD</sequence>
<protein>
    <recommendedName>
        <fullName evidence="4">F-box domain-containing protein</fullName>
    </recommendedName>
</protein>
<evidence type="ECO:0000313" key="2">
    <source>
        <dbReference type="EMBL" id="KAF9483166.1"/>
    </source>
</evidence>
<dbReference type="OrthoDB" id="3365698at2759"/>
<keyword evidence="1" id="KW-0175">Coiled coil</keyword>
<comment type="caution">
    <text evidence="2">The sequence shown here is derived from an EMBL/GenBank/DDBJ whole genome shotgun (WGS) entry which is preliminary data.</text>
</comment>
<dbReference type="PROSITE" id="PS50231">
    <property type="entry name" value="RICIN_B_LECTIN"/>
    <property type="match status" value="1"/>
</dbReference>
<dbReference type="PANTHER" id="PTHR38926:SF72">
    <property type="entry name" value="IM:7136021-RELATED"/>
    <property type="match status" value="1"/>
</dbReference>
<evidence type="ECO:0008006" key="4">
    <source>
        <dbReference type="Google" id="ProtNLM"/>
    </source>
</evidence>
<proteinExistence type="predicted"/>
<dbReference type="Proteomes" id="UP000807469">
    <property type="component" value="Unassembled WGS sequence"/>
</dbReference>
<dbReference type="InterPro" id="IPR032675">
    <property type="entry name" value="LRR_dom_sf"/>
</dbReference>
<dbReference type="SUPFAM" id="SSF52047">
    <property type="entry name" value="RNI-like"/>
    <property type="match status" value="1"/>
</dbReference>
<evidence type="ECO:0000256" key="1">
    <source>
        <dbReference type="SAM" id="Coils"/>
    </source>
</evidence>
<accession>A0A9P5ZC07</accession>